<dbReference type="PANTHER" id="PTHR43537">
    <property type="entry name" value="TRANSCRIPTIONAL REGULATOR, GNTR FAMILY"/>
    <property type="match status" value="1"/>
</dbReference>
<dbReference type="RefSeq" id="WP_119108782.1">
    <property type="nucleotide sequence ID" value="NZ_QXJC01000003.1"/>
</dbReference>
<organism evidence="5 6">
    <name type="scientific">Simplicispira hankyongi</name>
    <dbReference type="NCBI Taxonomy" id="2315688"/>
    <lineage>
        <taxon>Bacteria</taxon>
        <taxon>Pseudomonadati</taxon>
        <taxon>Pseudomonadota</taxon>
        <taxon>Betaproteobacteria</taxon>
        <taxon>Burkholderiales</taxon>
        <taxon>Comamonadaceae</taxon>
        <taxon>Simplicispira</taxon>
    </lineage>
</organism>
<dbReference type="SMART" id="SM00345">
    <property type="entry name" value="HTH_GNTR"/>
    <property type="match status" value="1"/>
</dbReference>
<protein>
    <submittedName>
        <fullName evidence="5">GntR family transcriptional regulator</fullName>
    </submittedName>
</protein>
<dbReference type="OrthoDB" id="5343379at2"/>
<dbReference type="Pfam" id="PF00392">
    <property type="entry name" value="GntR"/>
    <property type="match status" value="1"/>
</dbReference>
<proteinExistence type="predicted"/>
<dbReference type="PANTHER" id="PTHR43537:SF49">
    <property type="entry name" value="TRANSCRIPTIONAL REGULATORY PROTEIN"/>
    <property type="match status" value="1"/>
</dbReference>
<keyword evidence="1" id="KW-0805">Transcription regulation</keyword>
<dbReference type="Gene3D" id="1.10.10.10">
    <property type="entry name" value="Winged helix-like DNA-binding domain superfamily/Winged helix DNA-binding domain"/>
    <property type="match status" value="1"/>
</dbReference>
<dbReference type="InterPro" id="IPR000524">
    <property type="entry name" value="Tscrpt_reg_HTH_GntR"/>
</dbReference>
<evidence type="ECO:0000256" key="2">
    <source>
        <dbReference type="ARBA" id="ARBA00023125"/>
    </source>
</evidence>
<dbReference type="Pfam" id="PF07729">
    <property type="entry name" value="FCD"/>
    <property type="match status" value="1"/>
</dbReference>
<evidence type="ECO:0000256" key="3">
    <source>
        <dbReference type="ARBA" id="ARBA00023163"/>
    </source>
</evidence>
<reference evidence="5 6" key="1">
    <citation type="submission" date="2018-09" db="EMBL/GenBank/DDBJ databases">
        <title>Draft genome of Simplicispira sp. NY-02.</title>
        <authorList>
            <person name="Im W.T."/>
        </authorList>
    </citation>
    <scope>NUCLEOTIDE SEQUENCE [LARGE SCALE GENOMIC DNA]</scope>
    <source>
        <strain evidence="5 6">NY-02</strain>
    </source>
</reference>
<evidence type="ECO:0000256" key="1">
    <source>
        <dbReference type="ARBA" id="ARBA00023015"/>
    </source>
</evidence>
<dbReference type="InterPro" id="IPR008920">
    <property type="entry name" value="TF_FadR/GntR_C"/>
</dbReference>
<dbReference type="Proteomes" id="UP000266302">
    <property type="component" value="Unassembled WGS sequence"/>
</dbReference>
<dbReference type="InterPro" id="IPR036388">
    <property type="entry name" value="WH-like_DNA-bd_sf"/>
</dbReference>
<dbReference type="SMART" id="SM00895">
    <property type="entry name" value="FCD"/>
    <property type="match status" value="1"/>
</dbReference>
<dbReference type="GO" id="GO:0003700">
    <property type="term" value="F:DNA-binding transcription factor activity"/>
    <property type="evidence" value="ECO:0007669"/>
    <property type="project" value="InterPro"/>
</dbReference>
<evidence type="ECO:0000259" key="4">
    <source>
        <dbReference type="PROSITE" id="PS50949"/>
    </source>
</evidence>
<dbReference type="AlphaFoldDB" id="A0A398C537"/>
<dbReference type="Gene3D" id="1.20.120.530">
    <property type="entry name" value="GntR ligand-binding domain-like"/>
    <property type="match status" value="1"/>
</dbReference>
<dbReference type="CDD" id="cd07377">
    <property type="entry name" value="WHTH_GntR"/>
    <property type="match status" value="1"/>
</dbReference>
<evidence type="ECO:0000313" key="5">
    <source>
        <dbReference type="EMBL" id="RID98119.1"/>
    </source>
</evidence>
<feature type="domain" description="HTH gntR-type" evidence="4">
    <location>
        <begin position="10"/>
        <end position="77"/>
    </location>
</feature>
<dbReference type="SUPFAM" id="SSF48008">
    <property type="entry name" value="GntR ligand-binding domain-like"/>
    <property type="match status" value="1"/>
</dbReference>
<keyword evidence="6" id="KW-1185">Reference proteome</keyword>
<keyword evidence="2" id="KW-0238">DNA-binding</keyword>
<dbReference type="SUPFAM" id="SSF46785">
    <property type="entry name" value="Winged helix' DNA-binding domain"/>
    <property type="match status" value="1"/>
</dbReference>
<keyword evidence="3" id="KW-0804">Transcription</keyword>
<dbReference type="PROSITE" id="PS50949">
    <property type="entry name" value="HTH_GNTR"/>
    <property type="match status" value="1"/>
</dbReference>
<accession>A0A398C537</accession>
<dbReference type="GO" id="GO:0003677">
    <property type="term" value="F:DNA binding"/>
    <property type="evidence" value="ECO:0007669"/>
    <property type="project" value="UniProtKB-KW"/>
</dbReference>
<evidence type="ECO:0000313" key="6">
    <source>
        <dbReference type="Proteomes" id="UP000266302"/>
    </source>
</evidence>
<dbReference type="PRINTS" id="PR00035">
    <property type="entry name" value="HTHGNTR"/>
</dbReference>
<name>A0A398C537_9BURK</name>
<dbReference type="EMBL" id="QXJC01000003">
    <property type="protein sequence ID" value="RID98119.1"/>
    <property type="molecule type" value="Genomic_DNA"/>
</dbReference>
<dbReference type="InterPro" id="IPR036390">
    <property type="entry name" value="WH_DNA-bd_sf"/>
</dbReference>
<gene>
    <name evidence="5" type="ORF">D3F03_07535</name>
</gene>
<sequence length="241" mass="26722">MSTLSVSQTRSRVQQVRDQLEDDIVNGRMRPGEQLQIEELMARFGVSRTPVREALQQLEASGLVAVQPKRGTFVAQIGIAELIEMFEVMAELEALCARLAARRATAGVLHEIEAALAECATQCETQDINAYYYANEHFHQRIYQACGNAFLVQQTLALKNRLKPYRRLQLQLRNRMGQSLQEHREIVAALQRGDGEAAAQTARQHVLVQGQRFNDLLSLASTALKTPAPLAWSAAATAPGT</sequence>
<dbReference type="InterPro" id="IPR011711">
    <property type="entry name" value="GntR_C"/>
</dbReference>
<comment type="caution">
    <text evidence="5">The sequence shown here is derived from an EMBL/GenBank/DDBJ whole genome shotgun (WGS) entry which is preliminary data.</text>
</comment>